<dbReference type="Proteomes" id="UP000001294">
    <property type="component" value="Unassembled WGS sequence"/>
</dbReference>
<organism evidence="5 6">
    <name type="scientific">Talaromyces marneffei (strain ATCC 18224 / CBS 334.59 / QM 7333)</name>
    <name type="common">Penicillium marneffei</name>
    <dbReference type="NCBI Taxonomy" id="441960"/>
    <lineage>
        <taxon>Eukaryota</taxon>
        <taxon>Fungi</taxon>
        <taxon>Dikarya</taxon>
        <taxon>Ascomycota</taxon>
        <taxon>Pezizomycotina</taxon>
        <taxon>Eurotiomycetes</taxon>
        <taxon>Eurotiomycetidae</taxon>
        <taxon>Eurotiales</taxon>
        <taxon>Trichocomaceae</taxon>
        <taxon>Talaromyces</taxon>
        <taxon>Talaromyces sect. Talaromyces</taxon>
    </lineage>
</organism>
<dbReference type="SUPFAM" id="SSF49785">
    <property type="entry name" value="Galactose-binding domain-like"/>
    <property type="match status" value="1"/>
</dbReference>
<protein>
    <recommendedName>
        <fullName evidence="4">CBM-cenC domain-containing protein</fullName>
    </recommendedName>
</protein>
<feature type="domain" description="CBM-cenC" evidence="4">
    <location>
        <begin position="36"/>
        <end position="168"/>
    </location>
</feature>
<dbReference type="Gene3D" id="2.60.120.260">
    <property type="entry name" value="Galactose-binding domain-like"/>
    <property type="match status" value="1"/>
</dbReference>
<dbReference type="InterPro" id="IPR008979">
    <property type="entry name" value="Galactose-bd-like_sf"/>
</dbReference>
<dbReference type="HOGENOM" id="CLU_903663_0_0_1"/>
<evidence type="ECO:0000256" key="2">
    <source>
        <dbReference type="SAM" id="MobiDB-lite"/>
    </source>
</evidence>
<reference evidence="6" key="1">
    <citation type="journal article" date="2015" name="Genome Announc.">
        <title>Genome sequence of the AIDS-associated pathogen Penicillium marneffei (ATCC18224) and its near taxonomic relative Talaromyces stipitatus (ATCC10500).</title>
        <authorList>
            <person name="Nierman W.C."/>
            <person name="Fedorova-Abrams N.D."/>
            <person name="Andrianopoulos A."/>
        </authorList>
    </citation>
    <scope>NUCLEOTIDE SEQUENCE [LARGE SCALE GENOMIC DNA]</scope>
    <source>
        <strain evidence="6">ATCC 18224 / CBS 334.59 / QM 7333</strain>
    </source>
</reference>
<sequence length="302" mass="31397">MYPRFFSAFVAASSVLQIAVATTVPIVSCSVSQPQLLTNPSFEGGSLDGWRVTSNNANPTVVDSKSSSSPFSTAADGKYYLETYNSAYRGGDALFLSQTVDGLNTSMTYTITYSIAGLPHGATGQSCYVYVFKDSQTNDNLLVQNIIPMGANGLPWTQYSIDFTPTGSSHLILFLSECYQTQYLVGFDSFQFLEPATTACSTSYSTVAATASSSQAVILASSTPSGLSSTSAIRTPTPSPASFSNSVSSSAAVTSGASSTSPIASPSVTPRPSSSAVSSQAASTTTDVPEPDEDDDDGCPAW</sequence>
<accession>B6QD26</accession>
<evidence type="ECO:0000313" key="5">
    <source>
        <dbReference type="EMBL" id="EEA24724.1"/>
    </source>
</evidence>
<evidence type="ECO:0000256" key="1">
    <source>
        <dbReference type="ARBA" id="ARBA00022801"/>
    </source>
</evidence>
<dbReference type="Pfam" id="PF02018">
    <property type="entry name" value="CBM_4_9"/>
    <property type="match status" value="1"/>
</dbReference>
<feature type="chain" id="PRO_5002845568" description="CBM-cenC domain-containing protein" evidence="3">
    <location>
        <begin position="22"/>
        <end position="302"/>
    </location>
</feature>
<name>B6QD26_TALMQ</name>
<dbReference type="VEuPathDB" id="FungiDB:PMAA_087040"/>
<dbReference type="GO" id="GO:0016798">
    <property type="term" value="F:hydrolase activity, acting on glycosyl bonds"/>
    <property type="evidence" value="ECO:0007669"/>
    <property type="project" value="InterPro"/>
</dbReference>
<feature type="compositionally biased region" description="Acidic residues" evidence="2">
    <location>
        <begin position="289"/>
        <end position="302"/>
    </location>
</feature>
<dbReference type="OrthoDB" id="4526436at2759"/>
<feature type="signal peptide" evidence="3">
    <location>
        <begin position="1"/>
        <end position="21"/>
    </location>
</feature>
<evidence type="ECO:0000256" key="3">
    <source>
        <dbReference type="SAM" id="SignalP"/>
    </source>
</evidence>
<feature type="compositionally biased region" description="Low complexity" evidence="2">
    <location>
        <begin position="240"/>
        <end position="288"/>
    </location>
</feature>
<keyword evidence="1" id="KW-0378">Hydrolase</keyword>
<dbReference type="EMBL" id="DS995901">
    <property type="protein sequence ID" value="EEA24724.1"/>
    <property type="molecule type" value="Genomic_DNA"/>
</dbReference>
<evidence type="ECO:0000313" key="6">
    <source>
        <dbReference type="Proteomes" id="UP000001294"/>
    </source>
</evidence>
<gene>
    <name evidence="5" type="ORF">PMAA_087040</name>
</gene>
<feature type="region of interest" description="Disordered" evidence="2">
    <location>
        <begin position="224"/>
        <end position="302"/>
    </location>
</feature>
<dbReference type="InterPro" id="IPR003305">
    <property type="entry name" value="CenC_carb-bd"/>
</dbReference>
<evidence type="ECO:0000259" key="4">
    <source>
        <dbReference type="Pfam" id="PF02018"/>
    </source>
</evidence>
<keyword evidence="6" id="KW-1185">Reference proteome</keyword>
<dbReference type="PhylomeDB" id="B6QD26"/>
<keyword evidence="3" id="KW-0732">Signal</keyword>
<dbReference type="AlphaFoldDB" id="B6QD26"/>
<proteinExistence type="predicted"/>